<keyword evidence="2" id="KW-0472">Membrane</keyword>
<reference evidence="5 6" key="1">
    <citation type="submission" date="2019-03" db="EMBL/GenBank/DDBJ databases">
        <authorList>
            <person name="Gaulin E."/>
            <person name="Dumas B."/>
        </authorList>
    </citation>
    <scope>NUCLEOTIDE SEQUENCE [LARGE SCALE GENOMIC DNA]</scope>
    <source>
        <strain evidence="5">CBS 568.67</strain>
    </source>
</reference>
<protein>
    <submittedName>
        <fullName evidence="5">Aste57867_10705 protein</fullName>
    </submittedName>
</protein>
<reference evidence="4" key="2">
    <citation type="submission" date="2019-06" db="EMBL/GenBank/DDBJ databases">
        <title>Genomics analysis of Aphanomyces spp. identifies a new class of oomycete effector associated with host adaptation.</title>
        <authorList>
            <person name="Gaulin E."/>
        </authorList>
    </citation>
    <scope>NUCLEOTIDE SEQUENCE</scope>
    <source>
        <strain evidence="4">CBS 578.67</strain>
    </source>
</reference>
<organism evidence="5 6">
    <name type="scientific">Aphanomyces stellatus</name>
    <dbReference type="NCBI Taxonomy" id="120398"/>
    <lineage>
        <taxon>Eukaryota</taxon>
        <taxon>Sar</taxon>
        <taxon>Stramenopiles</taxon>
        <taxon>Oomycota</taxon>
        <taxon>Saprolegniomycetes</taxon>
        <taxon>Saprolegniales</taxon>
        <taxon>Verrucalvaceae</taxon>
        <taxon>Aphanomyces</taxon>
    </lineage>
</organism>
<dbReference type="AlphaFoldDB" id="A0A485KSN6"/>
<dbReference type="Pfam" id="PF00450">
    <property type="entry name" value="Peptidase_S10"/>
    <property type="match status" value="1"/>
</dbReference>
<evidence type="ECO:0000256" key="2">
    <source>
        <dbReference type="SAM" id="Phobius"/>
    </source>
</evidence>
<evidence type="ECO:0000256" key="3">
    <source>
        <dbReference type="SAM" id="SignalP"/>
    </source>
</evidence>
<dbReference type="PRINTS" id="PR00724">
    <property type="entry name" value="CRBOXYPTASEC"/>
</dbReference>
<feature type="transmembrane region" description="Helical" evidence="2">
    <location>
        <begin position="476"/>
        <end position="496"/>
    </location>
</feature>
<sequence>MLRFLVASLAVAAGYIAEHKITSLPRYSDPKPINFDQYAGHLALPSTGQKMFYWLVEAEHNPETAPLALWLNGGPGCSSLIGFFTENGPFLAASDLTIKRNPYAWNRHMNMVYLDSPAGVGFSKPLLNASDYNNDVTTARIFEFLGVFFDKYPSYQRRPFYVTGESYNGFYIPYLVHLMVTKPNPIVPLAGFVIGNAYTDRHIDGKAYYDWIYSHALISSETYRALLDHCGDQVSECASESIVCSSACQTALNESQVSSDISDLNEYFIYGDVCLLKNRQVQSFAYHRVRPSSRGDLGPCADTFTQSYLRLPEVQVALHVQGELVEWSDCTDAVSSIYTGSQSALPKYPTILNAGLKVLIYSGDADSNTNFIGTERWLTTEGLKLEVTTPWQSWFGPDKQLAGYTQGYQGLNYTTVKGAGHMVPAVRPLHALYMIECFIHGDDVCNGKFDYPKDNLEYVSGVGDFATTAAITTGEWLALVLPFVGALLVVSWYAWYKGVLLLGLAKA</sequence>
<dbReference type="InterPro" id="IPR029058">
    <property type="entry name" value="AB_hydrolase_fold"/>
</dbReference>
<dbReference type="OrthoDB" id="443318at2759"/>
<keyword evidence="3" id="KW-0732">Signal</keyword>
<feature type="signal peptide" evidence="3">
    <location>
        <begin position="1"/>
        <end position="17"/>
    </location>
</feature>
<accession>A0A485KSN6</accession>
<comment type="similarity">
    <text evidence="1">Belongs to the peptidase S10 family.</text>
</comment>
<keyword evidence="2" id="KW-0812">Transmembrane</keyword>
<dbReference type="PANTHER" id="PTHR11802">
    <property type="entry name" value="SERINE PROTEASE FAMILY S10 SERINE CARBOXYPEPTIDASE"/>
    <property type="match status" value="1"/>
</dbReference>
<dbReference type="EMBL" id="CAADRA010005245">
    <property type="protein sequence ID" value="VFT87575.1"/>
    <property type="molecule type" value="Genomic_DNA"/>
</dbReference>
<dbReference type="GO" id="GO:0006508">
    <property type="term" value="P:proteolysis"/>
    <property type="evidence" value="ECO:0007669"/>
    <property type="project" value="InterPro"/>
</dbReference>
<evidence type="ECO:0000313" key="5">
    <source>
        <dbReference type="EMBL" id="VFT87575.1"/>
    </source>
</evidence>
<dbReference type="FunFam" id="3.40.50.12670:FF:000002">
    <property type="entry name" value="Carboxypeptidase"/>
    <property type="match status" value="1"/>
</dbReference>
<dbReference type="GO" id="GO:0004185">
    <property type="term" value="F:serine-type carboxypeptidase activity"/>
    <property type="evidence" value="ECO:0007669"/>
    <property type="project" value="InterPro"/>
</dbReference>
<dbReference type="InterPro" id="IPR033124">
    <property type="entry name" value="Ser_caboxypep_his_AS"/>
</dbReference>
<gene>
    <name evidence="5" type="primary">Aste57867_10705</name>
    <name evidence="4" type="ORF">As57867_010665</name>
    <name evidence="5" type="ORF">ASTE57867_10705</name>
</gene>
<dbReference type="Proteomes" id="UP000332933">
    <property type="component" value="Unassembled WGS sequence"/>
</dbReference>
<dbReference type="EMBL" id="VJMH01005224">
    <property type="protein sequence ID" value="KAF0698705.1"/>
    <property type="molecule type" value="Genomic_DNA"/>
</dbReference>
<proteinExistence type="inferred from homology"/>
<dbReference type="Gene3D" id="3.40.50.1820">
    <property type="entry name" value="alpha/beta hydrolase"/>
    <property type="match status" value="1"/>
</dbReference>
<dbReference type="PROSITE" id="PS00560">
    <property type="entry name" value="CARBOXYPEPT_SER_HIS"/>
    <property type="match status" value="1"/>
</dbReference>
<evidence type="ECO:0000256" key="1">
    <source>
        <dbReference type="ARBA" id="ARBA00009431"/>
    </source>
</evidence>
<dbReference type="PANTHER" id="PTHR11802:SF201">
    <property type="entry name" value="CARBOXYPEPTIDASE"/>
    <property type="match status" value="1"/>
</dbReference>
<dbReference type="SUPFAM" id="SSF53474">
    <property type="entry name" value="alpha/beta-Hydrolases"/>
    <property type="match status" value="1"/>
</dbReference>
<dbReference type="InterPro" id="IPR001563">
    <property type="entry name" value="Peptidase_S10"/>
</dbReference>
<evidence type="ECO:0000313" key="6">
    <source>
        <dbReference type="Proteomes" id="UP000332933"/>
    </source>
</evidence>
<name>A0A485KSN6_9STRA</name>
<keyword evidence="6" id="KW-1185">Reference proteome</keyword>
<feature type="chain" id="PRO_5033437111" evidence="3">
    <location>
        <begin position="18"/>
        <end position="507"/>
    </location>
</feature>
<evidence type="ECO:0000313" key="4">
    <source>
        <dbReference type="EMBL" id="KAF0698705.1"/>
    </source>
</evidence>
<keyword evidence="2" id="KW-1133">Transmembrane helix</keyword>